<dbReference type="EMBL" id="FNTJ01000001">
    <property type="protein sequence ID" value="SEB48397.1"/>
    <property type="molecule type" value="Genomic_DNA"/>
</dbReference>
<proteinExistence type="predicted"/>
<evidence type="ECO:0000313" key="3">
    <source>
        <dbReference type="Proteomes" id="UP000198982"/>
    </source>
</evidence>
<evidence type="ECO:0008006" key="4">
    <source>
        <dbReference type="Google" id="ProtNLM"/>
    </source>
</evidence>
<organism evidence="2 3">
    <name type="scientific">Pseudomonas saponiphila</name>
    <dbReference type="NCBI Taxonomy" id="556534"/>
    <lineage>
        <taxon>Bacteria</taxon>
        <taxon>Pseudomonadati</taxon>
        <taxon>Pseudomonadota</taxon>
        <taxon>Gammaproteobacteria</taxon>
        <taxon>Pseudomonadales</taxon>
        <taxon>Pseudomonadaceae</taxon>
        <taxon>Pseudomonas</taxon>
    </lineage>
</organism>
<sequence>MSGKHSLQEIEQAEKQPLWRRLGWLAMIWGGSVLALFVAASLMRMFMSAAGLTTH</sequence>
<dbReference type="RefSeq" id="WP_080963156.1">
    <property type="nucleotide sequence ID" value="NZ_FNTJ01000001.1"/>
</dbReference>
<reference evidence="3" key="1">
    <citation type="submission" date="2016-10" db="EMBL/GenBank/DDBJ databases">
        <authorList>
            <person name="Varghese N."/>
            <person name="Submissions S."/>
        </authorList>
    </citation>
    <scope>NUCLEOTIDE SEQUENCE [LARGE SCALE GENOMIC DNA]</scope>
    <source>
        <strain evidence="3">DSM 9751</strain>
    </source>
</reference>
<keyword evidence="1" id="KW-0472">Membrane</keyword>
<name>A0A1H4JQJ2_9PSED</name>
<keyword evidence="1" id="KW-0812">Transmembrane</keyword>
<evidence type="ECO:0000256" key="1">
    <source>
        <dbReference type="SAM" id="Phobius"/>
    </source>
</evidence>
<feature type="transmembrane region" description="Helical" evidence="1">
    <location>
        <begin position="22"/>
        <end position="42"/>
    </location>
</feature>
<dbReference type="InterPro" id="IPR018895">
    <property type="entry name" value="DUF2474"/>
</dbReference>
<evidence type="ECO:0000313" key="2">
    <source>
        <dbReference type="EMBL" id="SEB48397.1"/>
    </source>
</evidence>
<dbReference type="AlphaFoldDB" id="A0A1H4JQJ2"/>
<dbReference type="Proteomes" id="UP000198982">
    <property type="component" value="Unassembled WGS sequence"/>
</dbReference>
<accession>A0A1H4JQJ2</accession>
<gene>
    <name evidence="2" type="ORF">SAMN05216178_0660</name>
</gene>
<keyword evidence="1" id="KW-1133">Transmembrane helix</keyword>
<dbReference type="Pfam" id="PF10617">
    <property type="entry name" value="DUF2474"/>
    <property type="match status" value="1"/>
</dbReference>
<protein>
    <recommendedName>
        <fullName evidence="4">DUF2474 domain-containing protein</fullName>
    </recommendedName>
</protein>
<keyword evidence="3" id="KW-1185">Reference proteome</keyword>